<sequence>MSVIHYPSQTSVLPAPYTGSSIFEDQTPLPASSHAGLSQTAIIILISTIPIVLCFAIVFGIVRVVRRRNKRILQAKRQADIERRLRDRGEGRERIGGMGMPVPSRMVARYEGPPIPRAERGEGEVRDVE</sequence>
<evidence type="ECO:0000256" key="2">
    <source>
        <dbReference type="SAM" id="Phobius"/>
    </source>
</evidence>
<evidence type="ECO:0000313" key="4">
    <source>
        <dbReference type="Proteomes" id="UP000001055"/>
    </source>
</evidence>
<gene>
    <name evidence="3" type="ORF">SNOG_05824</name>
</gene>
<reference evidence="4" key="1">
    <citation type="journal article" date="2007" name="Plant Cell">
        <title>Dothideomycete-plant interactions illuminated by genome sequencing and EST analysis of the wheat pathogen Stagonospora nodorum.</title>
        <authorList>
            <person name="Hane J.K."/>
            <person name="Lowe R.G."/>
            <person name="Solomon P.S."/>
            <person name="Tan K.C."/>
            <person name="Schoch C.L."/>
            <person name="Spatafora J.W."/>
            <person name="Crous P.W."/>
            <person name="Kodira C."/>
            <person name="Birren B.W."/>
            <person name="Galagan J.E."/>
            <person name="Torriani S.F."/>
            <person name="McDonald B.A."/>
            <person name="Oliver R.P."/>
        </authorList>
    </citation>
    <scope>NUCLEOTIDE SEQUENCE [LARGE SCALE GENOMIC DNA]</scope>
    <source>
        <strain evidence="4">SN15 / ATCC MYA-4574 / FGSC 10173</strain>
    </source>
</reference>
<organism evidence="3 4">
    <name type="scientific">Phaeosphaeria nodorum (strain SN15 / ATCC MYA-4574 / FGSC 10173)</name>
    <name type="common">Glume blotch fungus</name>
    <name type="synonym">Parastagonospora nodorum</name>
    <dbReference type="NCBI Taxonomy" id="321614"/>
    <lineage>
        <taxon>Eukaryota</taxon>
        <taxon>Fungi</taxon>
        <taxon>Dikarya</taxon>
        <taxon>Ascomycota</taxon>
        <taxon>Pezizomycotina</taxon>
        <taxon>Dothideomycetes</taxon>
        <taxon>Pleosporomycetidae</taxon>
        <taxon>Pleosporales</taxon>
        <taxon>Pleosporineae</taxon>
        <taxon>Phaeosphaeriaceae</taxon>
        <taxon>Parastagonospora</taxon>
    </lineage>
</organism>
<evidence type="ECO:0000256" key="1">
    <source>
        <dbReference type="SAM" id="MobiDB-lite"/>
    </source>
</evidence>
<dbReference type="EMBL" id="CH445332">
    <property type="protein sequence ID" value="EAT86888.1"/>
    <property type="molecule type" value="Genomic_DNA"/>
</dbReference>
<dbReference type="Proteomes" id="UP000001055">
    <property type="component" value="Unassembled WGS sequence"/>
</dbReference>
<dbReference type="InParanoid" id="Q0UQZ0"/>
<dbReference type="RefSeq" id="XP_001796221.1">
    <property type="nucleotide sequence ID" value="XM_001796169.1"/>
</dbReference>
<dbReference type="GeneID" id="5973098"/>
<evidence type="ECO:0000313" key="3">
    <source>
        <dbReference type="EMBL" id="EAT86888.1"/>
    </source>
</evidence>
<protein>
    <submittedName>
        <fullName evidence="3">Uncharacterized protein</fullName>
    </submittedName>
</protein>
<proteinExistence type="predicted"/>
<feature type="compositionally biased region" description="Basic and acidic residues" evidence="1">
    <location>
        <begin position="117"/>
        <end position="129"/>
    </location>
</feature>
<feature type="region of interest" description="Disordered" evidence="1">
    <location>
        <begin position="84"/>
        <end position="129"/>
    </location>
</feature>
<feature type="transmembrane region" description="Helical" evidence="2">
    <location>
        <begin position="41"/>
        <end position="62"/>
    </location>
</feature>
<accession>Q0UQZ0</accession>
<feature type="compositionally biased region" description="Basic and acidic residues" evidence="1">
    <location>
        <begin position="84"/>
        <end position="95"/>
    </location>
</feature>
<keyword evidence="2" id="KW-1133">Transmembrane helix</keyword>
<name>Q0UQZ0_PHANO</name>
<keyword evidence="2" id="KW-0472">Membrane</keyword>
<dbReference type="KEGG" id="pno:SNOG_05824"/>
<keyword evidence="2" id="KW-0812">Transmembrane</keyword>
<dbReference type="AlphaFoldDB" id="Q0UQZ0"/>
<dbReference type="HOGENOM" id="CLU_1949592_0_0_1"/>